<comment type="caution">
    <text evidence="1">The sequence shown here is derived from an EMBL/GenBank/DDBJ whole genome shotgun (WGS) entry which is preliminary data.</text>
</comment>
<protein>
    <submittedName>
        <fullName evidence="1">Uncharacterized protein</fullName>
    </submittedName>
</protein>
<dbReference type="RefSeq" id="WP_060386641.1">
    <property type="nucleotide sequence ID" value="NZ_JADMRQ010000018.1"/>
</dbReference>
<gene>
    <name evidence="1" type="ORF">AA415_03119</name>
</gene>
<dbReference type="EMBL" id="LRGC01000027">
    <property type="protein sequence ID" value="KWR51878.1"/>
    <property type="molecule type" value="Genomic_DNA"/>
</dbReference>
<dbReference type="AlphaFoldDB" id="A0A108T235"/>
<sequence>MEYQSVAIIKDENDSSQMFILNIEKLAETIVIKGNGTEDCKIKDFLKSTIKETLSDILIDLFHTDNSKPVIVNINTLVSGIVSI</sequence>
<dbReference type="Proteomes" id="UP000056419">
    <property type="component" value="Unassembled WGS sequence"/>
</dbReference>
<dbReference type="STRING" id="46506.AA415_03119"/>
<proteinExistence type="predicted"/>
<evidence type="ECO:0000313" key="1">
    <source>
        <dbReference type="EMBL" id="KWR51878.1"/>
    </source>
</evidence>
<evidence type="ECO:0000313" key="2">
    <source>
        <dbReference type="Proteomes" id="UP000056419"/>
    </source>
</evidence>
<reference evidence="1 2" key="1">
    <citation type="journal article" date="2016" name="BMC Genomics">
        <title>Type VI secretion systems of human gut Bacteroidales segregate into three genetic architectures, two of which are contained on mobile genetic elements.</title>
        <authorList>
            <person name="Coyne M.J."/>
            <person name="Roelofs K.G."/>
            <person name="Comstock L.E."/>
        </authorList>
    </citation>
    <scope>NUCLEOTIDE SEQUENCE [LARGE SCALE GENOMIC DNA]</scope>
    <source>
        <strain evidence="1 2">CL09T03C01</strain>
    </source>
</reference>
<name>A0A108T235_BACSE</name>
<dbReference type="PATRIC" id="fig|46506.5.peg.3354"/>
<organism evidence="1 2">
    <name type="scientific">Bacteroides stercoris</name>
    <dbReference type="NCBI Taxonomy" id="46506"/>
    <lineage>
        <taxon>Bacteria</taxon>
        <taxon>Pseudomonadati</taxon>
        <taxon>Bacteroidota</taxon>
        <taxon>Bacteroidia</taxon>
        <taxon>Bacteroidales</taxon>
        <taxon>Bacteroidaceae</taxon>
        <taxon>Bacteroides</taxon>
    </lineage>
</organism>
<accession>A0A108T235</accession>
<keyword evidence="2" id="KW-1185">Reference proteome</keyword>